<protein>
    <recommendedName>
        <fullName evidence="3">Tetratricopeptide repeat protein</fullName>
    </recommendedName>
</protein>
<dbReference type="RefSeq" id="WP_344666269.1">
    <property type="nucleotide sequence ID" value="NZ_BAAAQN010000015.1"/>
</dbReference>
<name>A0ABP5FPS8_9ACTN</name>
<evidence type="ECO:0000313" key="1">
    <source>
        <dbReference type="EMBL" id="GAA2029157.1"/>
    </source>
</evidence>
<sequence length="441" mass="47477">MDAAELSRRLESFDGWVPPVTVKVLIRLGLFDELRRLGADGDWYCASAWASWSAEQGGTSAALAMLAPFRATGWFTAVRKYVQVLATAGRFAEAVDLVPDCGLPEVSAAVLLAELKAAQGEAGAAEAFELLRPYAVDWRVSRPWAALAERLGRDPEVVETLTAPVAETPHATPATIVLVDALERGGRADEAEAVLRSHLACEEAVHLNRIQRLLKLLLAQGREDEARALIAEPYGHWVAPAFAAHLEERGDRDAAIEMLLPFATADPAENVTECAGLLERAGRLEEAVEILRAAARAEGGQAYSALPALCRLLRAHDRLDEALEVVAGIVERRAGNTTLSLVSARADVLAWSGEVDLAVAELLAFPGRPRWQQTARAAGLLADAGRAEEAIAVLRACDDQYRVAIDLAELLIREGRVAEGIAVIRNRRPEERNPEGGDAAP</sequence>
<organism evidence="1 2">
    <name type="scientific">Catenulispora yoronensis</name>
    <dbReference type="NCBI Taxonomy" id="450799"/>
    <lineage>
        <taxon>Bacteria</taxon>
        <taxon>Bacillati</taxon>
        <taxon>Actinomycetota</taxon>
        <taxon>Actinomycetes</taxon>
        <taxon>Catenulisporales</taxon>
        <taxon>Catenulisporaceae</taxon>
        <taxon>Catenulispora</taxon>
    </lineage>
</organism>
<reference evidence="2" key="1">
    <citation type="journal article" date="2019" name="Int. J. Syst. Evol. Microbiol.">
        <title>The Global Catalogue of Microorganisms (GCM) 10K type strain sequencing project: providing services to taxonomists for standard genome sequencing and annotation.</title>
        <authorList>
            <consortium name="The Broad Institute Genomics Platform"/>
            <consortium name="The Broad Institute Genome Sequencing Center for Infectious Disease"/>
            <person name="Wu L."/>
            <person name="Ma J."/>
        </authorList>
    </citation>
    <scope>NUCLEOTIDE SEQUENCE [LARGE SCALE GENOMIC DNA]</scope>
    <source>
        <strain evidence="2">JCM 16014</strain>
    </source>
</reference>
<dbReference type="Proteomes" id="UP001500751">
    <property type="component" value="Unassembled WGS sequence"/>
</dbReference>
<dbReference type="EMBL" id="BAAAQN010000015">
    <property type="protein sequence ID" value="GAA2029157.1"/>
    <property type="molecule type" value="Genomic_DNA"/>
</dbReference>
<comment type="caution">
    <text evidence="1">The sequence shown here is derived from an EMBL/GenBank/DDBJ whole genome shotgun (WGS) entry which is preliminary data.</text>
</comment>
<dbReference type="Gene3D" id="1.25.40.10">
    <property type="entry name" value="Tetratricopeptide repeat domain"/>
    <property type="match status" value="1"/>
</dbReference>
<keyword evidence="2" id="KW-1185">Reference proteome</keyword>
<evidence type="ECO:0008006" key="3">
    <source>
        <dbReference type="Google" id="ProtNLM"/>
    </source>
</evidence>
<accession>A0ABP5FPS8</accession>
<proteinExistence type="predicted"/>
<dbReference type="SUPFAM" id="SSF48452">
    <property type="entry name" value="TPR-like"/>
    <property type="match status" value="1"/>
</dbReference>
<gene>
    <name evidence="1" type="ORF">GCM10009839_30710</name>
</gene>
<evidence type="ECO:0000313" key="2">
    <source>
        <dbReference type="Proteomes" id="UP001500751"/>
    </source>
</evidence>
<dbReference type="InterPro" id="IPR011990">
    <property type="entry name" value="TPR-like_helical_dom_sf"/>
</dbReference>